<sequence>MLNRIFEEEVQEDLRSNTRYSAEIIQTQLEKTISSVKLAAQAIGADKASLDKTSAEELLAQMKDTDSFSTLAVGLPDGTCYLAGGQTIQIGGWPCFKQAMSGKEAVAVVPGLGTDGTNSIAAAVPIRSGEKIVGTVSTIIPAKSFSEFIKTKIPGEKGNSWLIQGDGTIILSPDSQHIGDNIFSLTSPALKDASSISRIKEAMKSGQAGNFHYYTNLGEYYVSYLPVGAGDWYLFGTVSLNAVTSRSNKVLTYTVSLVVRLAILLILLAAYIILSERKNREKLRTKNDELKSTKVELETFVANLPGGAFRFSADENAEFQFVSDGLLKMLGYTREQFLSTYDHSFYNMVYEEDRLRVIDSIHHQISKENFAEVKYRIVTAQGAVRWLLNRAKIVTHENGYREFYAVVVDITESKQAHKKANDIMTQLQTLANSIPGGVAQYLYDGDLKLLYASDGFYKLTGYTKEEYALLPGEEGIRNVHSEDAQLVAILLKKQIEDNRPVTAEFRMVKKDGGVIWVSLSGTHTVNQNNQVIYQCVYTDITSLKQTQEELEVERERYQIAENLSDDIMFEYDIVTDRMDFSPLFTALTGQYPHISNFLRDIGQNRSICKDDLSQFGSLLKEFRTGNTEHEIEFRFITKMGQPVWHRVRAKIMYDSYGKPSKAVGKAYNIDSQKKEMQRLMDKSQRDPLTNLYNKTATQSQIEDHLSASNSFGVHALMMVDVDNFKAINDQFGHLAGDGVICDISAKLQKLFRTSDVVGRIGGDEFLVFLRDIATDDLIAEKAQAMCEIFHHTHAGGHLEYRISGSIGIALYPSDGTTYQELYPKADSALYKAKEQGKDRFAFYSDIPDSEK</sequence>
<evidence type="ECO:0000256" key="2">
    <source>
        <dbReference type="ARBA" id="ARBA00022475"/>
    </source>
</evidence>
<dbReference type="NCBIfam" id="TIGR00229">
    <property type="entry name" value="sensory_box"/>
    <property type="match status" value="2"/>
</dbReference>
<feature type="domain" description="PAC" evidence="8">
    <location>
        <begin position="371"/>
        <end position="422"/>
    </location>
</feature>
<evidence type="ECO:0000313" key="11">
    <source>
        <dbReference type="Proteomes" id="UP000719942"/>
    </source>
</evidence>
<dbReference type="InterPro" id="IPR001610">
    <property type="entry name" value="PAC"/>
</dbReference>
<dbReference type="PROSITE" id="PS50112">
    <property type="entry name" value="PAS"/>
    <property type="match status" value="2"/>
</dbReference>
<dbReference type="CDD" id="cd12912">
    <property type="entry name" value="PDC2_MCP_like"/>
    <property type="match status" value="1"/>
</dbReference>
<evidence type="ECO:0000259" key="7">
    <source>
        <dbReference type="PROSITE" id="PS50112"/>
    </source>
</evidence>
<dbReference type="InterPro" id="IPR033479">
    <property type="entry name" value="dCache_1"/>
</dbReference>
<keyword evidence="2" id="KW-1003">Cell membrane</keyword>
<comment type="caution">
    <text evidence="10">The sequence shown here is derived from an EMBL/GenBank/DDBJ whole genome shotgun (WGS) entry which is preliminary data.</text>
</comment>
<dbReference type="InterPro" id="IPR029787">
    <property type="entry name" value="Nucleotide_cyclase"/>
</dbReference>
<dbReference type="PANTHER" id="PTHR44757:SF2">
    <property type="entry name" value="BIOFILM ARCHITECTURE MAINTENANCE PROTEIN MBAA"/>
    <property type="match status" value="1"/>
</dbReference>
<comment type="subcellular location">
    <subcellularLocation>
        <location evidence="1">Cell membrane</location>
        <topology evidence="1">Multi-pass membrane protein</topology>
    </subcellularLocation>
</comment>
<dbReference type="Pfam" id="PF08447">
    <property type="entry name" value="PAS_3"/>
    <property type="match status" value="3"/>
</dbReference>
<dbReference type="CDD" id="cd00130">
    <property type="entry name" value="PAS"/>
    <property type="match status" value="3"/>
</dbReference>
<feature type="domain" description="PAS" evidence="7">
    <location>
        <begin position="311"/>
        <end position="368"/>
    </location>
</feature>
<gene>
    <name evidence="10" type="ORF">J5W02_05245</name>
</gene>
<feature type="domain" description="PAC" evidence="8">
    <location>
        <begin position="501"/>
        <end position="552"/>
    </location>
</feature>
<dbReference type="PANTHER" id="PTHR44757">
    <property type="entry name" value="DIGUANYLATE CYCLASE DGCP"/>
    <property type="match status" value="1"/>
</dbReference>
<evidence type="ECO:0000256" key="4">
    <source>
        <dbReference type="ARBA" id="ARBA00022989"/>
    </source>
</evidence>
<dbReference type="InterPro" id="IPR000014">
    <property type="entry name" value="PAS"/>
</dbReference>
<evidence type="ECO:0000313" key="10">
    <source>
        <dbReference type="EMBL" id="MBW7572213.1"/>
    </source>
</evidence>
<evidence type="ECO:0000256" key="6">
    <source>
        <dbReference type="SAM" id="Phobius"/>
    </source>
</evidence>
<feature type="domain" description="GGDEF" evidence="9">
    <location>
        <begin position="712"/>
        <end position="845"/>
    </location>
</feature>
<name>A0ABS7DLX7_9FIRM</name>
<dbReference type="Proteomes" id="UP000719942">
    <property type="component" value="Unassembled WGS sequence"/>
</dbReference>
<organism evidence="10 11">
    <name type="scientific">Caproiciproducens faecalis</name>
    <dbReference type="NCBI Taxonomy" id="2820301"/>
    <lineage>
        <taxon>Bacteria</taxon>
        <taxon>Bacillati</taxon>
        <taxon>Bacillota</taxon>
        <taxon>Clostridia</taxon>
        <taxon>Eubacteriales</taxon>
        <taxon>Acutalibacteraceae</taxon>
        <taxon>Caproiciproducens</taxon>
    </lineage>
</organism>
<feature type="transmembrane region" description="Helical" evidence="6">
    <location>
        <begin position="250"/>
        <end position="274"/>
    </location>
</feature>
<keyword evidence="3 6" id="KW-0812">Transmembrane</keyword>
<dbReference type="InterPro" id="IPR035965">
    <property type="entry name" value="PAS-like_dom_sf"/>
</dbReference>
<dbReference type="SMART" id="SM00091">
    <property type="entry name" value="PAS"/>
    <property type="match status" value="2"/>
</dbReference>
<feature type="domain" description="PAC" evidence="8">
    <location>
        <begin position="629"/>
        <end position="681"/>
    </location>
</feature>
<dbReference type="InterPro" id="IPR000700">
    <property type="entry name" value="PAS-assoc_C"/>
</dbReference>
<dbReference type="Gene3D" id="3.30.70.270">
    <property type="match status" value="1"/>
</dbReference>
<keyword evidence="5 6" id="KW-0472">Membrane</keyword>
<dbReference type="PROSITE" id="PS50113">
    <property type="entry name" value="PAC"/>
    <property type="match status" value="3"/>
</dbReference>
<dbReference type="InterPro" id="IPR052155">
    <property type="entry name" value="Biofilm_reg_signaling"/>
</dbReference>
<dbReference type="NCBIfam" id="TIGR00254">
    <property type="entry name" value="GGDEF"/>
    <property type="match status" value="1"/>
</dbReference>
<dbReference type="InterPro" id="IPR000160">
    <property type="entry name" value="GGDEF_dom"/>
</dbReference>
<dbReference type="PROSITE" id="PS50887">
    <property type="entry name" value="GGDEF"/>
    <property type="match status" value="1"/>
</dbReference>
<dbReference type="InterPro" id="IPR013655">
    <property type="entry name" value="PAS_fold_3"/>
</dbReference>
<dbReference type="Pfam" id="PF02743">
    <property type="entry name" value="dCache_1"/>
    <property type="match status" value="1"/>
</dbReference>
<evidence type="ECO:0000259" key="8">
    <source>
        <dbReference type="PROSITE" id="PS50113"/>
    </source>
</evidence>
<feature type="domain" description="PAS" evidence="7">
    <location>
        <begin position="423"/>
        <end position="498"/>
    </location>
</feature>
<dbReference type="Pfam" id="PF00990">
    <property type="entry name" value="GGDEF"/>
    <property type="match status" value="1"/>
</dbReference>
<dbReference type="SUPFAM" id="SSF55785">
    <property type="entry name" value="PYP-like sensor domain (PAS domain)"/>
    <property type="match status" value="3"/>
</dbReference>
<dbReference type="SMART" id="SM00086">
    <property type="entry name" value="PAC"/>
    <property type="match status" value="3"/>
</dbReference>
<evidence type="ECO:0000256" key="3">
    <source>
        <dbReference type="ARBA" id="ARBA00022692"/>
    </source>
</evidence>
<dbReference type="InterPro" id="IPR043128">
    <property type="entry name" value="Rev_trsase/Diguanyl_cyclase"/>
</dbReference>
<dbReference type="SMART" id="SM00267">
    <property type="entry name" value="GGDEF"/>
    <property type="match status" value="1"/>
</dbReference>
<dbReference type="CDD" id="cd01949">
    <property type="entry name" value="GGDEF"/>
    <property type="match status" value="1"/>
</dbReference>
<dbReference type="EMBL" id="JAGFNZ010000002">
    <property type="protein sequence ID" value="MBW7572213.1"/>
    <property type="molecule type" value="Genomic_DNA"/>
</dbReference>
<evidence type="ECO:0000256" key="5">
    <source>
        <dbReference type="ARBA" id="ARBA00023136"/>
    </source>
</evidence>
<evidence type="ECO:0000259" key="9">
    <source>
        <dbReference type="PROSITE" id="PS50887"/>
    </source>
</evidence>
<keyword evidence="11" id="KW-1185">Reference proteome</keyword>
<dbReference type="RefSeq" id="WP_219964631.1">
    <property type="nucleotide sequence ID" value="NZ_JAGFNZ010000002.1"/>
</dbReference>
<evidence type="ECO:0000256" key="1">
    <source>
        <dbReference type="ARBA" id="ARBA00004651"/>
    </source>
</evidence>
<dbReference type="SUPFAM" id="SSF55073">
    <property type="entry name" value="Nucleotide cyclase"/>
    <property type="match status" value="1"/>
</dbReference>
<accession>A0ABS7DLX7</accession>
<keyword evidence="4 6" id="KW-1133">Transmembrane helix</keyword>
<protein>
    <submittedName>
        <fullName evidence="10">Diguanylate cyclase</fullName>
    </submittedName>
</protein>
<proteinExistence type="predicted"/>
<reference evidence="10 11" key="1">
    <citation type="submission" date="2021-03" db="EMBL/GenBank/DDBJ databases">
        <title>Caproiciproducens sp. nov. isolated from feces of cow.</title>
        <authorList>
            <person name="Choi J.-Y."/>
        </authorList>
    </citation>
    <scope>NUCLEOTIDE SEQUENCE [LARGE SCALE GENOMIC DNA]</scope>
    <source>
        <strain evidence="10 11">AGMB10547</strain>
    </source>
</reference>
<dbReference type="Gene3D" id="3.30.450.20">
    <property type="entry name" value="PAS domain"/>
    <property type="match status" value="4"/>
</dbReference>